<dbReference type="Proteomes" id="UP000001302">
    <property type="component" value="Chromosome"/>
</dbReference>
<dbReference type="EMBL" id="CP002156">
    <property type="protein sequence ID" value="ADM10397.1"/>
    <property type="molecule type" value="Genomic_DNA"/>
</dbReference>
<evidence type="ECO:0000313" key="2">
    <source>
        <dbReference type="Proteomes" id="UP000001302"/>
    </source>
</evidence>
<gene>
    <name evidence="1" type="ordered locus">PB2503_11764</name>
</gene>
<dbReference type="STRING" id="314260.PB2503_11764"/>
<dbReference type="eggNOG" id="COG5589">
    <property type="taxonomic scope" value="Bacteria"/>
</dbReference>
<proteinExistence type="predicted"/>
<evidence type="ECO:0008006" key="3">
    <source>
        <dbReference type="Google" id="ProtNLM"/>
    </source>
</evidence>
<name>E0TDH1_PARBH</name>
<dbReference type="RefSeq" id="WP_013301371.1">
    <property type="nucleotide sequence ID" value="NC_014414.1"/>
</dbReference>
<dbReference type="OrthoDB" id="7875767at2"/>
<accession>E0TDH1</accession>
<dbReference type="HOGENOM" id="CLU_1420253_0_0_5"/>
<evidence type="ECO:0000313" key="1">
    <source>
        <dbReference type="EMBL" id="ADM10397.1"/>
    </source>
</evidence>
<protein>
    <recommendedName>
        <fullName evidence="3">TIGR02444 family protein</fullName>
    </recommendedName>
</protein>
<dbReference type="Pfam" id="PF09523">
    <property type="entry name" value="DUF2390"/>
    <property type="match status" value="1"/>
</dbReference>
<keyword evidence="2" id="KW-1185">Reference proteome</keyword>
<dbReference type="NCBIfam" id="TIGR02444">
    <property type="entry name" value="TIGR02444 family protein"/>
    <property type="match status" value="1"/>
</dbReference>
<reference evidence="1 2" key="2">
    <citation type="journal article" date="2011" name="J. Bacteriol.">
        <title>Complete genome sequence of strain HTCC2503T of Parvularcula bermudensis, the type species of the order "Parvularculales" in the class Alphaproteobacteria.</title>
        <authorList>
            <person name="Oh H.M."/>
            <person name="Kang I."/>
            <person name="Vergin K.L."/>
            <person name="Kang D."/>
            <person name="Rhee K.H."/>
            <person name="Giovannoni S.J."/>
            <person name="Cho J.C."/>
        </authorList>
    </citation>
    <scope>NUCLEOTIDE SEQUENCE [LARGE SCALE GENOMIC DNA]</scope>
    <source>
        <strain evidence="2">ATCC BAA-594 / HTCC2503 / KCTC 12087</strain>
    </source>
</reference>
<reference evidence="2" key="1">
    <citation type="submission" date="2010-08" db="EMBL/GenBank/DDBJ databases">
        <title>Genome sequence of Parvularcula bermudensis HTCC2503.</title>
        <authorList>
            <person name="Kang D.-M."/>
            <person name="Oh H.-M."/>
            <person name="Cho J.-C."/>
        </authorList>
    </citation>
    <scope>NUCLEOTIDE SEQUENCE [LARGE SCALE GENOMIC DNA]</scope>
    <source>
        <strain evidence="2">ATCC BAA-594 / HTCC2503 / KCTC 12087</strain>
    </source>
</reference>
<sequence>MSTDLTLTEDTAGELFWQWSLQLYGHSDVKDRLLILQNRYQYDVNIVLWCLWTAVMGWRLQDDDVASITATVDDMANYVVRRIREIRVYITTPKAHFPDRPLRLLRDHLLTSELMGEKMIQERLARETVQRLGTPNAKDWAMDALASLHFNLVSERQPLAWLSAQNPSHETPHTLFAGVVAAAQQEPAHDG</sequence>
<dbReference type="KEGG" id="pbr:PB2503_11764"/>
<organism evidence="1 2">
    <name type="scientific">Parvularcula bermudensis (strain ATCC BAA-594 / HTCC2503 / KCTC 12087)</name>
    <dbReference type="NCBI Taxonomy" id="314260"/>
    <lineage>
        <taxon>Bacteria</taxon>
        <taxon>Pseudomonadati</taxon>
        <taxon>Pseudomonadota</taxon>
        <taxon>Alphaproteobacteria</taxon>
        <taxon>Parvularculales</taxon>
        <taxon>Parvularculaceae</taxon>
        <taxon>Parvularcula</taxon>
    </lineage>
</organism>
<dbReference type="InterPro" id="IPR012659">
    <property type="entry name" value="CHP02444"/>
</dbReference>
<dbReference type="AlphaFoldDB" id="E0TDH1"/>